<dbReference type="InterPro" id="IPR036736">
    <property type="entry name" value="ACP-like_sf"/>
</dbReference>
<dbReference type="STRING" id="356882.A0A423VMF4"/>
<dbReference type="InterPro" id="IPR009081">
    <property type="entry name" value="PP-bd_ACP"/>
</dbReference>
<dbReference type="InterPro" id="IPR000873">
    <property type="entry name" value="AMP-dep_synth/lig_dom"/>
</dbReference>
<sequence>MGSMALPSEEYGPPVPQLDQQPCIWRDFQSQVSASPDAFAIASLHQAPGLFGLPNLPLEDDDAFSVNPYLRWSFSTLSHGIERLVRAWRPLGAKERTPVVTFVQNSAEFALVTYAAIKLGCVIIPISPRNLTNEVEVRHMVNTGMKVSKGERPIVVAADEHLAFQVDELGMFSDAVKVVLGANRYSDWHTFQSHMDQTAQSFDGTLTPSIPESGGSVIFTSGTTSLPKGVFRVHANWAAAYIGRALVAGHMEAGDRAICNLPNNHAMGFITLTNSLSVGAGVVFPGSAFDPELTLEAMYREKITHTVMVPTMIHAIVSVKAAKYPDRPLKDLRNITFGGASLSPETLNLVTRDLGAQGGENIFGCTEGLLASGGCMCDFSKIVDGENVSVGWPLAGYGIRIVDPETGEIVPRGALGEIHGCGPSVDGPYIGGVGADNWYEDDGRLWYKTGDAGRMDDKGRTFVTGRFKDMIIRGGENISPTAMEGILGKNATINALLPQIVGAPDDIAGEIPVCVIKGKVTPEIRELVQAEIVHHMGTLYVPEDVISTEDLGLEDYPRTTSGKIQKIKLTTMVKQYLAQEAKMDGLINGHDASLTEEIKTIWAKAVGLDPSRIRLDAPIGEFADSITVMRVRDRIKRTTGKALALADMTGAGTIEQQINILQSMGAGHEGVQVKRPTRQGPPSMEDMAHLTETPDIFEPTKDLVSKTLLGYGLDWEDVEDVIPAYDFGAVMSQTKLYDSWNFNFAINPSNKINKTQLRRVFEAVVVNNRILASFLVWDSQALQCDDALHVVIKQNPKFFDMIVEDGGSLDTIEDLKSISLQHPHPGYATLPGPVYRTLLFDIKETGSAAMVTSVHHCVIDASMAQIIQEDMDRALSRVYAGTETTEQLLASLIPHVDYKPWADSYFNLRHSVEARAATKWHLKRLSSLSRHMEAGALFPPTVRTPRNKYNAALVEGEDCIPIIFDIPDIHSLRKEHPSITAQAVVKSAVALMNVYRTGHTHALFTNHEASRTYFPFIPKAMMDFAPKQYEATDVSGPAYQNVTNLVEIKGEETVLAFLRRVQDEQTLLSKHAAAPLKEIMKGLENGEKLVPEVIGAQVYNWVPGLGTTGTNPHHHHEVLTAVVRPHLGLSLNCGLGGPQNQTVIVQVRGDGFDMDGLRKVGEEIEAITKWLVSREHWESVVGEFKSVLA</sequence>
<evidence type="ECO:0008006" key="9">
    <source>
        <dbReference type="Google" id="ProtNLM"/>
    </source>
</evidence>
<protein>
    <recommendedName>
        <fullName evidence="9">Carrier domain-containing protein</fullName>
    </recommendedName>
</protein>
<keyword evidence="8" id="KW-1185">Reference proteome</keyword>
<name>A0A423VMF4_9PEZI</name>
<organism evidence="7 8">
    <name type="scientific">Cytospora schulzeri</name>
    <dbReference type="NCBI Taxonomy" id="448051"/>
    <lineage>
        <taxon>Eukaryota</taxon>
        <taxon>Fungi</taxon>
        <taxon>Dikarya</taxon>
        <taxon>Ascomycota</taxon>
        <taxon>Pezizomycotina</taxon>
        <taxon>Sordariomycetes</taxon>
        <taxon>Sordariomycetidae</taxon>
        <taxon>Diaporthales</taxon>
        <taxon>Cytosporaceae</taxon>
        <taxon>Cytospora</taxon>
    </lineage>
</organism>
<dbReference type="Proteomes" id="UP000283895">
    <property type="component" value="Unassembled WGS sequence"/>
</dbReference>
<dbReference type="SUPFAM" id="SSF56801">
    <property type="entry name" value="Acetyl-CoA synthetase-like"/>
    <property type="match status" value="1"/>
</dbReference>
<dbReference type="InterPro" id="IPR045851">
    <property type="entry name" value="AMP-bd_C_sf"/>
</dbReference>
<dbReference type="EMBL" id="LKEA01000051">
    <property type="protein sequence ID" value="ROV92205.1"/>
    <property type="molecule type" value="Genomic_DNA"/>
</dbReference>
<dbReference type="InterPro" id="IPR020845">
    <property type="entry name" value="AMP-binding_CS"/>
</dbReference>
<feature type="domain" description="AMP-dependent synthetase/ligase" evidence="5">
    <location>
        <begin position="63"/>
        <end position="425"/>
    </location>
</feature>
<dbReference type="Pfam" id="PF00501">
    <property type="entry name" value="AMP-binding"/>
    <property type="match status" value="1"/>
</dbReference>
<dbReference type="GO" id="GO:0006631">
    <property type="term" value="P:fatty acid metabolic process"/>
    <property type="evidence" value="ECO:0007669"/>
    <property type="project" value="TreeGrafter"/>
</dbReference>
<feature type="domain" description="Carrier" evidence="6">
    <location>
        <begin position="597"/>
        <end position="658"/>
    </location>
</feature>
<evidence type="ECO:0000256" key="1">
    <source>
        <dbReference type="ARBA" id="ARBA00006432"/>
    </source>
</evidence>
<proteinExistence type="inferred from homology"/>
<evidence type="ECO:0000313" key="7">
    <source>
        <dbReference type="EMBL" id="ROV92205.1"/>
    </source>
</evidence>
<comment type="similarity">
    <text evidence="1">Belongs to the ATP-dependent AMP-binding enzyme family.</text>
</comment>
<dbReference type="Gene3D" id="3.30.559.10">
    <property type="entry name" value="Chloramphenicol acetyltransferase-like domain"/>
    <property type="match status" value="1"/>
</dbReference>
<dbReference type="CDD" id="cd04433">
    <property type="entry name" value="AFD_class_I"/>
    <property type="match status" value="1"/>
</dbReference>
<evidence type="ECO:0000259" key="5">
    <source>
        <dbReference type="Pfam" id="PF00501"/>
    </source>
</evidence>
<dbReference type="PANTHER" id="PTHR43201:SF5">
    <property type="entry name" value="MEDIUM-CHAIN ACYL-COA LIGASE ACSF2, MITOCHONDRIAL"/>
    <property type="match status" value="1"/>
</dbReference>
<dbReference type="Gene3D" id="3.40.50.12780">
    <property type="entry name" value="N-terminal domain of ligase-like"/>
    <property type="match status" value="1"/>
</dbReference>
<keyword evidence="3" id="KW-0597">Phosphoprotein</keyword>
<dbReference type="InterPro" id="IPR042099">
    <property type="entry name" value="ANL_N_sf"/>
</dbReference>
<dbReference type="Gene3D" id="3.30.300.30">
    <property type="match status" value="1"/>
</dbReference>
<evidence type="ECO:0000313" key="8">
    <source>
        <dbReference type="Proteomes" id="UP000283895"/>
    </source>
</evidence>
<dbReference type="AlphaFoldDB" id="A0A423VMF4"/>
<evidence type="ECO:0000256" key="2">
    <source>
        <dbReference type="ARBA" id="ARBA00022450"/>
    </source>
</evidence>
<gene>
    <name evidence="7" type="ORF">VMCG_09309</name>
</gene>
<keyword evidence="2" id="KW-0596">Phosphopantetheine</keyword>
<evidence type="ECO:0000256" key="4">
    <source>
        <dbReference type="ARBA" id="ARBA00022598"/>
    </source>
</evidence>
<dbReference type="PANTHER" id="PTHR43201">
    <property type="entry name" value="ACYL-COA SYNTHETASE"/>
    <property type="match status" value="1"/>
</dbReference>
<reference evidence="7 8" key="1">
    <citation type="submission" date="2015-09" db="EMBL/GenBank/DDBJ databases">
        <title>Host preference determinants of Valsa canker pathogens revealed by comparative genomics.</title>
        <authorList>
            <person name="Yin Z."/>
            <person name="Huang L."/>
        </authorList>
    </citation>
    <scope>NUCLEOTIDE SEQUENCE [LARGE SCALE GENOMIC DNA]</scope>
    <source>
        <strain evidence="7 8">03-1</strain>
    </source>
</reference>
<dbReference type="OrthoDB" id="10253869at2759"/>
<evidence type="ECO:0000256" key="3">
    <source>
        <dbReference type="ARBA" id="ARBA00022553"/>
    </source>
</evidence>
<dbReference type="PROSITE" id="PS00455">
    <property type="entry name" value="AMP_BINDING"/>
    <property type="match status" value="1"/>
</dbReference>
<comment type="caution">
    <text evidence="7">The sequence shown here is derived from an EMBL/GenBank/DDBJ whole genome shotgun (WGS) entry which is preliminary data.</text>
</comment>
<dbReference type="Gene3D" id="3.30.559.30">
    <property type="entry name" value="Nonribosomal peptide synthetase, condensation domain"/>
    <property type="match status" value="1"/>
</dbReference>
<dbReference type="GO" id="GO:0031956">
    <property type="term" value="F:medium-chain fatty acid-CoA ligase activity"/>
    <property type="evidence" value="ECO:0007669"/>
    <property type="project" value="TreeGrafter"/>
</dbReference>
<dbReference type="SUPFAM" id="SSF47336">
    <property type="entry name" value="ACP-like"/>
    <property type="match status" value="1"/>
</dbReference>
<keyword evidence="4" id="KW-0436">Ligase</keyword>
<accession>A0A423VMF4</accession>
<evidence type="ECO:0000259" key="6">
    <source>
        <dbReference type="Pfam" id="PF00550"/>
    </source>
</evidence>
<dbReference type="SUPFAM" id="SSF52777">
    <property type="entry name" value="CoA-dependent acyltransferases"/>
    <property type="match status" value="1"/>
</dbReference>
<dbReference type="InterPro" id="IPR023213">
    <property type="entry name" value="CAT-like_dom_sf"/>
</dbReference>
<dbReference type="Pfam" id="PF00550">
    <property type="entry name" value="PP-binding"/>
    <property type="match status" value="1"/>
</dbReference>